<proteinExistence type="predicted"/>
<protein>
    <submittedName>
        <fullName evidence="1">Uncharacterized protein</fullName>
    </submittedName>
</protein>
<comment type="caution">
    <text evidence="1">The sequence shown here is derived from an EMBL/GenBank/DDBJ whole genome shotgun (WGS) entry which is preliminary data.</text>
</comment>
<evidence type="ECO:0000313" key="2">
    <source>
        <dbReference type="Proteomes" id="UP000198406"/>
    </source>
</evidence>
<keyword evidence="2" id="KW-1185">Reference proteome</keyword>
<dbReference type="InterPro" id="IPR009858">
    <property type="entry name" value="DUF1415"/>
</dbReference>
<dbReference type="EMBL" id="BDSP01000050">
    <property type="protein sequence ID" value="GAX12125.1"/>
    <property type="molecule type" value="Genomic_DNA"/>
</dbReference>
<organism evidence="1 2">
    <name type="scientific">Fistulifera solaris</name>
    <name type="common">Oleaginous diatom</name>
    <dbReference type="NCBI Taxonomy" id="1519565"/>
    <lineage>
        <taxon>Eukaryota</taxon>
        <taxon>Sar</taxon>
        <taxon>Stramenopiles</taxon>
        <taxon>Ochrophyta</taxon>
        <taxon>Bacillariophyta</taxon>
        <taxon>Bacillariophyceae</taxon>
        <taxon>Bacillariophycidae</taxon>
        <taxon>Naviculales</taxon>
        <taxon>Naviculaceae</taxon>
        <taxon>Fistulifera</taxon>
    </lineage>
</organism>
<reference evidence="1 2" key="1">
    <citation type="journal article" date="2015" name="Plant Cell">
        <title>Oil accumulation by the oleaginous diatom Fistulifera solaris as revealed by the genome and transcriptome.</title>
        <authorList>
            <person name="Tanaka T."/>
            <person name="Maeda Y."/>
            <person name="Veluchamy A."/>
            <person name="Tanaka M."/>
            <person name="Abida H."/>
            <person name="Marechal E."/>
            <person name="Bowler C."/>
            <person name="Muto M."/>
            <person name="Sunaga Y."/>
            <person name="Tanaka M."/>
            <person name="Yoshino T."/>
            <person name="Taniguchi T."/>
            <person name="Fukuda Y."/>
            <person name="Nemoto M."/>
            <person name="Matsumoto M."/>
            <person name="Wong P.S."/>
            <person name="Aburatani S."/>
            <person name="Fujibuchi W."/>
        </authorList>
    </citation>
    <scope>NUCLEOTIDE SEQUENCE [LARGE SCALE GENOMIC DNA]</scope>
    <source>
        <strain evidence="1 2">JPCC DA0580</strain>
    </source>
</reference>
<dbReference type="Proteomes" id="UP000198406">
    <property type="component" value="Unassembled WGS sequence"/>
</dbReference>
<dbReference type="OrthoDB" id="49042at2759"/>
<gene>
    <name evidence="1" type="ORF">FisN_1Hh050</name>
</gene>
<sequence length="161" mass="18114">MELVSSLCDTSADDMEAATELAALEFHQAQKDPQTAISFVILLNDGNNNPPFDEFYNRFLDLEDDFFDHDNPILRDHITLAPFHPEWMFAEDEPVLAFEKRSPYPTISIVSAQAIELAGPAATEQIGRNNAKILNSRSFAEWQSIYNAAIRSSGEANHRLE</sequence>
<name>A0A1Z5JDQ1_FISSO</name>
<dbReference type="Pfam" id="PF07209">
    <property type="entry name" value="DUF1415"/>
    <property type="match status" value="1"/>
</dbReference>
<evidence type="ECO:0000313" key="1">
    <source>
        <dbReference type="EMBL" id="GAX12125.1"/>
    </source>
</evidence>
<dbReference type="InParanoid" id="A0A1Z5JDQ1"/>
<dbReference type="AlphaFoldDB" id="A0A1Z5JDQ1"/>
<accession>A0A1Z5JDQ1</accession>